<dbReference type="Proteomes" id="UP001295469">
    <property type="component" value="Chromosome A04"/>
</dbReference>
<accession>A0A817ASH5</accession>
<protein>
    <submittedName>
        <fullName evidence="1">(rape) hypothetical protein</fullName>
    </submittedName>
</protein>
<name>A0A817ASH5_BRANA</name>
<organism evidence="1">
    <name type="scientific">Brassica napus</name>
    <name type="common">Rape</name>
    <dbReference type="NCBI Taxonomy" id="3708"/>
    <lineage>
        <taxon>Eukaryota</taxon>
        <taxon>Viridiplantae</taxon>
        <taxon>Streptophyta</taxon>
        <taxon>Embryophyta</taxon>
        <taxon>Tracheophyta</taxon>
        <taxon>Spermatophyta</taxon>
        <taxon>Magnoliopsida</taxon>
        <taxon>eudicotyledons</taxon>
        <taxon>Gunneridae</taxon>
        <taxon>Pentapetalae</taxon>
        <taxon>rosids</taxon>
        <taxon>malvids</taxon>
        <taxon>Brassicales</taxon>
        <taxon>Brassicaceae</taxon>
        <taxon>Brassiceae</taxon>
        <taxon>Brassica</taxon>
    </lineage>
</organism>
<dbReference type="EMBL" id="HG994358">
    <property type="protein sequence ID" value="CAF2300415.1"/>
    <property type="molecule type" value="Genomic_DNA"/>
</dbReference>
<feature type="non-terminal residue" evidence="1">
    <location>
        <position position="1"/>
    </location>
</feature>
<sequence length="99" mass="11187">SINQFERHREPASSSLFISATAQTSLPQASSSPPQIIASVSDHRTISVVFLCRRRHARIQTSPMCSSSRPLSHYKRYQSNNGDFLYFATQAPNLWIFSN</sequence>
<proteinExistence type="predicted"/>
<evidence type="ECO:0000313" key="1">
    <source>
        <dbReference type="EMBL" id="CAF2300415.1"/>
    </source>
</evidence>
<gene>
    <name evidence="1" type="ORF">DARMORV10_A04P32420.1</name>
</gene>
<reference evidence="1" key="1">
    <citation type="submission" date="2021-01" db="EMBL/GenBank/DDBJ databases">
        <authorList>
            <consortium name="Genoscope - CEA"/>
            <person name="William W."/>
        </authorList>
    </citation>
    <scope>NUCLEOTIDE SEQUENCE</scope>
</reference>
<dbReference type="AlphaFoldDB" id="A0A817ASH5"/>